<evidence type="ECO:0000313" key="3">
    <source>
        <dbReference type="Proteomes" id="UP000198564"/>
    </source>
</evidence>
<reference evidence="3" key="1">
    <citation type="submission" date="2016-10" db="EMBL/GenBank/DDBJ databases">
        <authorList>
            <person name="Varghese N."/>
            <person name="Submissions S."/>
        </authorList>
    </citation>
    <scope>NUCLEOTIDE SEQUENCE [LARGE SCALE GENOMIC DNA]</scope>
    <source>
        <strain evidence="3">DSM 25751</strain>
    </source>
</reference>
<evidence type="ECO:0000256" key="1">
    <source>
        <dbReference type="SAM" id="Phobius"/>
    </source>
</evidence>
<dbReference type="AlphaFoldDB" id="A0A1H6UK31"/>
<keyword evidence="1" id="KW-0472">Membrane</keyword>
<gene>
    <name evidence="2" type="ORF">SAMN04488113_13310</name>
</gene>
<keyword evidence="1" id="KW-0812">Transmembrane</keyword>
<name>A0A1H6UK31_9LACT</name>
<dbReference type="Proteomes" id="UP000198564">
    <property type="component" value="Unassembled WGS sequence"/>
</dbReference>
<feature type="transmembrane region" description="Helical" evidence="1">
    <location>
        <begin position="33"/>
        <end position="57"/>
    </location>
</feature>
<keyword evidence="1" id="KW-1133">Transmembrane helix</keyword>
<evidence type="ECO:0000313" key="2">
    <source>
        <dbReference type="EMBL" id="SEI92046.1"/>
    </source>
</evidence>
<keyword evidence="3" id="KW-1185">Reference proteome</keyword>
<dbReference type="RefSeq" id="WP_091635796.1">
    <property type="nucleotide sequence ID" value="NZ_FNYW01000033.1"/>
</dbReference>
<feature type="transmembrane region" description="Helical" evidence="1">
    <location>
        <begin position="72"/>
        <end position="95"/>
    </location>
</feature>
<dbReference type="OrthoDB" id="2168352at2"/>
<sequence>MSTKKSFFVLFFIDLILIGVYTLYIVIPEELYLGYYPIGIIQIILMVGTIISLVIYIKNWKIKSNKGKLKKLLLIIGYVISIIWMVYSLFIWYAFLPR</sequence>
<dbReference type="STRING" id="1130080.SAMN04488113_13310"/>
<protein>
    <submittedName>
        <fullName evidence="2">Uncharacterized protein</fullName>
    </submittedName>
</protein>
<proteinExistence type="predicted"/>
<accession>A0A1H6UK31</accession>
<organism evidence="2 3">
    <name type="scientific">Alkalibacterium gilvum</name>
    <dbReference type="NCBI Taxonomy" id="1130080"/>
    <lineage>
        <taxon>Bacteria</taxon>
        <taxon>Bacillati</taxon>
        <taxon>Bacillota</taxon>
        <taxon>Bacilli</taxon>
        <taxon>Lactobacillales</taxon>
        <taxon>Carnobacteriaceae</taxon>
        <taxon>Alkalibacterium</taxon>
    </lineage>
</organism>
<feature type="transmembrane region" description="Helical" evidence="1">
    <location>
        <begin position="7"/>
        <end position="27"/>
    </location>
</feature>
<dbReference type="EMBL" id="FNYW01000033">
    <property type="protein sequence ID" value="SEI92046.1"/>
    <property type="molecule type" value="Genomic_DNA"/>
</dbReference>